<sequence>MSGLRAVQEEAFSVVNRISPNLDEESSVSWTSPESINQERNTPIPNFRTAQQLLVAQDNQEQLSQQVNIQIQQQINQLHEVNREIQTQQQDGTINNIQNEQRQEIQVKDLEQNTQQNIENIPMNQQGETNDGNQQPTQAGATHTPQTEAPDNLQHHQVGQNDELNNMAEQNPFQPTQNFPGLLNLTHQTSLSETVSLNEQQQQLALSLSPSSSSPITQINQNQQPGQRQSLFVTDPNHQFIRGIQQSKYIPIEEAVNRLPLLLEDKKKTS</sequence>
<gene>
    <name evidence="3" type="ORF">EZS28_031345</name>
</gene>
<name>A0A5J4URW2_9EUKA</name>
<feature type="compositionally biased region" description="Polar residues" evidence="2">
    <location>
        <begin position="27"/>
        <end position="42"/>
    </location>
</feature>
<feature type="region of interest" description="Disordered" evidence="2">
    <location>
        <begin position="123"/>
        <end position="153"/>
    </location>
</feature>
<protein>
    <submittedName>
        <fullName evidence="3">Uncharacterized protein</fullName>
    </submittedName>
</protein>
<accession>A0A5J4URW2</accession>
<feature type="region of interest" description="Disordered" evidence="2">
    <location>
        <begin position="22"/>
        <end position="42"/>
    </location>
</feature>
<feature type="region of interest" description="Disordered" evidence="2">
    <location>
        <begin position="202"/>
        <end position="227"/>
    </location>
</feature>
<proteinExistence type="predicted"/>
<comment type="caution">
    <text evidence="3">The sequence shown here is derived from an EMBL/GenBank/DDBJ whole genome shotgun (WGS) entry which is preliminary data.</text>
</comment>
<feature type="coiled-coil region" evidence="1">
    <location>
        <begin position="64"/>
        <end position="91"/>
    </location>
</feature>
<evidence type="ECO:0000313" key="4">
    <source>
        <dbReference type="Proteomes" id="UP000324800"/>
    </source>
</evidence>
<evidence type="ECO:0000256" key="2">
    <source>
        <dbReference type="SAM" id="MobiDB-lite"/>
    </source>
</evidence>
<keyword evidence="1" id="KW-0175">Coiled coil</keyword>
<evidence type="ECO:0000256" key="1">
    <source>
        <dbReference type="SAM" id="Coils"/>
    </source>
</evidence>
<dbReference type="EMBL" id="SNRW01013008">
    <property type="protein sequence ID" value="KAA6373129.1"/>
    <property type="molecule type" value="Genomic_DNA"/>
</dbReference>
<organism evidence="3 4">
    <name type="scientific">Streblomastix strix</name>
    <dbReference type="NCBI Taxonomy" id="222440"/>
    <lineage>
        <taxon>Eukaryota</taxon>
        <taxon>Metamonada</taxon>
        <taxon>Preaxostyla</taxon>
        <taxon>Oxymonadida</taxon>
        <taxon>Streblomastigidae</taxon>
        <taxon>Streblomastix</taxon>
    </lineage>
</organism>
<dbReference type="Proteomes" id="UP000324800">
    <property type="component" value="Unassembled WGS sequence"/>
</dbReference>
<reference evidence="3 4" key="1">
    <citation type="submission" date="2019-03" db="EMBL/GenBank/DDBJ databases">
        <title>Single cell metagenomics reveals metabolic interactions within the superorganism composed of flagellate Streblomastix strix and complex community of Bacteroidetes bacteria on its surface.</title>
        <authorList>
            <person name="Treitli S.C."/>
            <person name="Kolisko M."/>
            <person name="Husnik F."/>
            <person name="Keeling P."/>
            <person name="Hampl V."/>
        </authorList>
    </citation>
    <scope>NUCLEOTIDE SEQUENCE [LARGE SCALE GENOMIC DNA]</scope>
    <source>
        <strain evidence="3">ST1C</strain>
    </source>
</reference>
<dbReference type="AlphaFoldDB" id="A0A5J4URW2"/>
<evidence type="ECO:0000313" key="3">
    <source>
        <dbReference type="EMBL" id="KAA6373129.1"/>
    </source>
</evidence>